<dbReference type="EnsemblPlants" id="AET3Gv20791600.2">
    <property type="protein sequence ID" value="AET3Gv20791600.2"/>
    <property type="gene ID" value="AET3Gv20791600"/>
</dbReference>
<evidence type="ECO:0000313" key="2">
    <source>
        <dbReference type="EnsemblPlants" id="AET3Gv20791600.2"/>
    </source>
</evidence>
<name>A0A453FV92_AEGTS</name>
<accession>A0A453FV92</accession>
<keyword evidence="1" id="KW-0732">Signal</keyword>
<reference evidence="3" key="2">
    <citation type="journal article" date="2017" name="Nat. Plants">
        <title>The Aegilops tauschii genome reveals multiple impacts of transposons.</title>
        <authorList>
            <person name="Zhao G."/>
            <person name="Zou C."/>
            <person name="Li K."/>
            <person name="Wang K."/>
            <person name="Li T."/>
            <person name="Gao L."/>
            <person name="Zhang X."/>
            <person name="Wang H."/>
            <person name="Yang Z."/>
            <person name="Liu X."/>
            <person name="Jiang W."/>
            <person name="Mao L."/>
            <person name="Kong X."/>
            <person name="Jiao Y."/>
            <person name="Jia J."/>
        </authorList>
    </citation>
    <scope>NUCLEOTIDE SEQUENCE [LARGE SCALE GENOMIC DNA]</scope>
    <source>
        <strain evidence="3">cv. AL8/78</strain>
    </source>
</reference>
<protein>
    <submittedName>
        <fullName evidence="2">Uncharacterized protein</fullName>
    </submittedName>
</protein>
<dbReference type="Gramene" id="AET3Gv20791600.2">
    <property type="protein sequence ID" value="AET3Gv20791600.2"/>
    <property type="gene ID" value="AET3Gv20791600"/>
</dbReference>
<reference evidence="2" key="3">
    <citation type="journal article" date="2017" name="Nature">
        <title>Genome sequence of the progenitor of the wheat D genome Aegilops tauschii.</title>
        <authorList>
            <person name="Luo M.C."/>
            <person name="Gu Y.Q."/>
            <person name="Puiu D."/>
            <person name="Wang H."/>
            <person name="Twardziok S.O."/>
            <person name="Deal K.R."/>
            <person name="Huo N."/>
            <person name="Zhu T."/>
            <person name="Wang L."/>
            <person name="Wang Y."/>
            <person name="McGuire P.E."/>
            <person name="Liu S."/>
            <person name="Long H."/>
            <person name="Ramasamy R.K."/>
            <person name="Rodriguez J.C."/>
            <person name="Van S.L."/>
            <person name="Yuan L."/>
            <person name="Wang Z."/>
            <person name="Xia Z."/>
            <person name="Xiao L."/>
            <person name="Anderson O.D."/>
            <person name="Ouyang S."/>
            <person name="Liang Y."/>
            <person name="Zimin A.V."/>
            <person name="Pertea G."/>
            <person name="Qi P."/>
            <person name="Bennetzen J.L."/>
            <person name="Dai X."/>
            <person name="Dawson M.W."/>
            <person name="Muller H.G."/>
            <person name="Kugler K."/>
            <person name="Rivarola-Duarte L."/>
            <person name="Spannagl M."/>
            <person name="Mayer K.F.X."/>
            <person name="Lu F.H."/>
            <person name="Bevan M.W."/>
            <person name="Leroy P."/>
            <person name="Li P."/>
            <person name="You F.M."/>
            <person name="Sun Q."/>
            <person name="Liu Z."/>
            <person name="Lyons E."/>
            <person name="Wicker T."/>
            <person name="Salzberg S.L."/>
            <person name="Devos K.M."/>
            <person name="Dvorak J."/>
        </authorList>
    </citation>
    <scope>NUCLEOTIDE SEQUENCE [LARGE SCALE GENOMIC DNA]</scope>
    <source>
        <strain evidence="2">cv. AL8/78</strain>
    </source>
</reference>
<evidence type="ECO:0000256" key="1">
    <source>
        <dbReference type="SAM" id="SignalP"/>
    </source>
</evidence>
<reference evidence="2" key="5">
    <citation type="journal article" date="2021" name="G3 (Bethesda)">
        <title>Aegilops tauschii genome assembly Aet v5.0 features greater sequence contiguity and improved annotation.</title>
        <authorList>
            <person name="Wang L."/>
            <person name="Zhu T."/>
            <person name="Rodriguez J.C."/>
            <person name="Deal K.R."/>
            <person name="Dubcovsky J."/>
            <person name="McGuire P.E."/>
            <person name="Lux T."/>
            <person name="Spannagl M."/>
            <person name="Mayer K.F.X."/>
            <person name="Baldrich P."/>
            <person name="Meyers B.C."/>
            <person name="Huo N."/>
            <person name="Gu Y.Q."/>
            <person name="Zhou H."/>
            <person name="Devos K.M."/>
            <person name="Bennetzen J.L."/>
            <person name="Unver T."/>
            <person name="Budak H."/>
            <person name="Gulick P.J."/>
            <person name="Galiba G."/>
            <person name="Kalapos B."/>
            <person name="Nelson D.R."/>
            <person name="Li P."/>
            <person name="You F.M."/>
            <person name="Luo M.C."/>
            <person name="Dvorak J."/>
        </authorList>
    </citation>
    <scope>NUCLEOTIDE SEQUENCE [LARGE SCALE GENOMIC DNA]</scope>
    <source>
        <strain evidence="2">cv. AL8/78</strain>
    </source>
</reference>
<dbReference type="Proteomes" id="UP000015105">
    <property type="component" value="Chromosome 3D"/>
</dbReference>
<sequence length="61" mass="7171">MFLLESVILMVSCKFCFRLLPSFHCREVVQNIHSRFDWSLLTIKWSDVVCSGQVIAHIWSI</sequence>
<reference evidence="2" key="4">
    <citation type="submission" date="2019-03" db="UniProtKB">
        <authorList>
            <consortium name="EnsemblPlants"/>
        </authorList>
    </citation>
    <scope>IDENTIFICATION</scope>
</reference>
<feature type="chain" id="PRO_5019154723" evidence="1">
    <location>
        <begin position="19"/>
        <end position="61"/>
    </location>
</feature>
<feature type="signal peptide" evidence="1">
    <location>
        <begin position="1"/>
        <end position="18"/>
    </location>
</feature>
<proteinExistence type="predicted"/>
<reference evidence="3" key="1">
    <citation type="journal article" date="2014" name="Science">
        <title>Ancient hybridizations among the ancestral genomes of bread wheat.</title>
        <authorList>
            <consortium name="International Wheat Genome Sequencing Consortium,"/>
            <person name="Marcussen T."/>
            <person name="Sandve S.R."/>
            <person name="Heier L."/>
            <person name="Spannagl M."/>
            <person name="Pfeifer M."/>
            <person name="Jakobsen K.S."/>
            <person name="Wulff B.B."/>
            <person name="Steuernagel B."/>
            <person name="Mayer K.F."/>
            <person name="Olsen O.A."/>
        </authorList>
    </citation>
    <scope>NUCLEOTIDE SEQUENCE [LARGE SCALE GENOMIC DNA]</scope>
    <source>
        <strain evidence="3">cv. AL8/78</strain>
    </source>
</reference>
<organism evidence="2 3">
    <name type="scientific">Aegilops tauschii subsp. strangulata</name>
    <name type="common">Goatgrass</name>
    <dbReference type="NCBI Taxonomy" id="200361"/>
    <lineage>
        <taxon>Eukaryota</taxon>
        <taxon>Viridiplantae</taxon>
        <taxon>Streptophyta</taxon>
        <taxon>Embryophyta</taxon>
        <taxon>Tracheophyta</taxon>
        <taxon>Spermatophyta</taxon>
        <taxon>Magnoliopsida</taxon>
        <taxon>Liliopsida</taxon>
        <taxon>Poales</taxon>
        <taxon>Poaceae</taxon>
        <taxon>BOP clade</taxon>
        <taxon>Pooideae</taxon>
        <taxon>Triticodae</taxon>
        <taxon>Triticeae</taxon>
        <taxon>Triticinae</taxon>
        <taxon>Aegilops</taxon>
    </lineage>
</organism>
<evidence type="ECO:0000313" key="3">
    <source>
        <dbReference type="Proteomes" id="UP000015105"/>
    </source>
</evidence>
<keyword evidence="3" id="KW-1185">Reference proteome</keyword>
<dbReference type="AlphaFoldDB" id="A0A453FV92"/>